<evidence type="ECO:0000256" key="5">
    <source>
        <dbReference type="ARBA" id="ARBA00022729"/>
    </source>
</evidence>
<evidence type="ECO:0000256" key="6">
    <source>
        <dbReference type="ARBA" id="ARBA00022859"/>
    </source>
</evidence>
<proteinExistence type="predicted"/>
<dbReference type="InterPro" id="IPR013106">
    <property type="entry name" value="Ig_V-set"/>
</dbReference>
<protein>
    <submittedName>
        <fullName evidence="10">Ig lambda chain V-IV region Bau</fullName>
    </submittedName>
</protein>
<keyword evidence="6" id="KW-0391">Immunity</keyword>
<dbReference type="PROSITE" id="PS50835">
    <property type="entry name" value="IG_LIKE"/>
    <property type="match status" value="1"/>
</dbReference>
<dbReference type="InterPro" id="IPR013783">
    <property type="entry name" value="Ig-like_fold"/>
</dbReference>
<dbReference type="InterPro" id="IPR003599">
    <property type="entry name" value="Ig_sub"/>
</dbReference>
<evidence type="ECO:0000256" key="2">
    <source>
        <dbReference type="ARBA" id="ARBA00004613"/>
    </source>
</evidence>
<dbReference type="SMART" id="SM00409">
    <property type="entry name" value="IG"/>
    <property type="match status" value="1"/>
</dbReference>
<comment type="caution">
    <text evidence="10">The sequence shown here is derived from an EMBL/GenBank/DDBJ whole genome shotgun (WGS) entry which is preliminary data.</text>
</comment>
<reference evidence="10" key="1">
    <citation type="submission" date="2020-03" db="EMBL/GenBank/DDBJ databases">
        <title>Studies in the Genomics of Life Span.</title>
        <authorList>
            <person name="Glass D."/>
        </authorList>
    </citation>
    <scope>NUCLEOTIDE SEQUENCE</scope>
    <source>
        <strain evidence="10">LTLLF</strain>
        <tissue evidence="10">Muscle</tissue>
    </source>
</reference>
<evidence type="ECO:0000256" key="8">
    <source>
        <dbReference type="ARBA" id="ARBA00023319"/>
    </source>
</evidence>
<dbReference type="EMBL" id="JAATJU010027991">
    <property type="protein sequence ID" value="KAH0500041.1"/>
    <property type="molecule type" value="Genomic_DNA"/>
</dbReference>
<dbReference type="Pfam" id="PF07686">
    <property type="entry name" value="V-set"/>
    <property type="match status" value="1"/>
</dbReference>
<keyword evidence="3" id="KW-1003">Cell membrane</keyword>
<dbReference type="Proteomes" id="UP000710432">
    <property type="component" value="Unassembled WGS sequence"/>
</dbReference>
<feature type="domain" description="Ig-like" evidence="9">
    <location>
        <begin position="52"/>
        <end position="153"/>
    </location>
</feature>
<keyword evidence="7" id="KW-0472">Membrane</keyword>
<evidence type="ECO:0000313" key="10">
    <source>
        <dbReference type="EMBL" id="KAH0500041.1"/>
    </source>
</evidence>
<evidence type="ECO:0000256" key="7">
    <source>
        <dbReference type="ARBA" id="ARBA00023136"/>
    </source>
</evidence>
<dbReference type="AlphaFoldDB" id="A0A8J6FVZ0"/>
<dbReference type="GO" id="GO:0002376">
    <property type="term" value="P:immune system process"/>
    <property type="evidence" value="ECO:0007669"/>
    <property type="project" value="UniProtKB-KW"/>
</dbReference>
<dbReference type="PANTHER" id="PTHR23267">
    <property type="entry name" value="IMMUNOGLOBULIN LIGHT CHAIN"/>
    <property type="match status" value="1"/>
</dbReference>
<keyword evidence="5" id="KW-0732">Signal</keyword>
<sequence>MRLKQEHIDLYALGCNPLASVELDLSLPSSEEVINVRVLYYWVEKRTGSMASYVLTQPSSLSVALGQTATISCSGDKLSDKYVQWYQQKEGHAPVLVIYKDDKRPDGIPDQFSGSNSDNKATLTIRNIQAEDEADYYCQIWDRTSSAHSNTCR</sequence>
<evidence type="ECO:0000256" key="3">
    <source>
        <dbReference type="ARBA" id="ARBA00022475"/>
    </source>
</evidence>
<keyword evidence="4" id="KW-0964">Secreted</keyword>
<dbReference type="InterPro" id="IPR036179">
    <property type="entry name" value="Ig-like_dom_sf"/>
</dbReference>
<organism evidence="10 11">
    <name type="scientific">Microtus ochrogaster</name>
    <name type="common">Prairie vole</name>
    <dbReference type="NCBI Taxonomy" id="79684"/>
    <lineage>
        <taxon>Eukaryota</taxon>
        <taxon>Metazoa</taxon>
        <taxon>Chordata</taxon>
        <taxon>Craniata</taxon>
        <taxon>Vertebrata</taxon>
        <taxon>Euteleostomi</taxon>
        <taxon>Mammalia</taxon>
        <taxon>Eutheria</taxon>
        <taxon>Euarchontoglires</taxon>
        <taxon>Glires</taxon>
        <taxon>Rodentia</taxon>
        <taxon>Myomorpha</taxon>
        <taxon>Muroidea</taxon>
        <taxon>Cricetidae</taxon>
        <taxon>Arvicolinae</taxon>
        <taxon>Microtus</taxon>
    </lineage>
</organism>
<comment type="subcellular location">
    <subcellularLocation>
        <location evidence="1">Cell membrane</location>
    </subcellularLocation>
    <subcellularLocation>
        <location evidence="2">Secreted</location>
    </subcellularLocation>
</comment>
<dbReference type="SUPFAM" id="SSF48726">
    <property type="entry name" value="Immunoglobulin"/>
    <property type="match status" value="1"/>
</dbReference>
<dbReference type="InterPro" id="IPR007110">
    <property type="entry name" value="Ig-like_dom"/>
</dbReference>
<dbReference type="FunFam" id="2.60.40.10:FF:000620">
    <property type="entry name" value="Immunoglobulin lambda locus"/>
    <property type="match status" value="1"/>
</dbReference>
<name>A0A8J6FVZ0_MICOH</name>
<evidence type="ECO:0000259" key="9">
    <source>
        <dbReference type="PROSITE" id="PS50835"/>
    </source>
</evidence>
<dbReference type="GO" id="GO:0005576">
    <property type="term" value="C:extracellular region"/>
    <property type="evidence" value="ECO:0007669"/>
    <property type="project" value="UniProtKB-SubCell"/>
</dbReference>
<dbReference type="GO" id="GO:0005886">
    <property type="term" value="C:plasma membrane"/>
    <property type="evidence" value="ECO:0007669"/>
    <property type="project" value="UniProtKB-SubCell"/>
</dbReference>
<gene>
    <name evidence="10" type="ORF">LTLLF_203235</name>
</gene>
<dbReference type="SMART" id="SM00406">
    <property type="entry name" value="IGv"/>
    <property type="match status" value="1"/>
</dbReference>
<keyword evidence="8" id="KW-0393">Immunoglobulin domain</keyword>
<dbReference type="Gene3D" id="2.60.40.10">
    <property type="entry name" value="Immunoglobulins"/>
    <property type="match status" value="1"/>
</dbReference>
<dbReference type="SMR" id="A0A8J6FVZ0"/>
<evidence type="ECO:0000256" key="4">
    <source>
        <dbReference type="ARBA" id="ARBA00022525"/>
    </source>
</evidence>
<dbReference type="InterPro" id="IPR050150">
    <property type="entry name" value="IgV_Light_Chain"/>
</dbReference>
<accession>A0A8J6FVZ0</accession>
<evidence type="ECO:0000313" key="11">
    <source>
        <dbReference type="Proteomes" id="UP000710432"/>
    </source>
</evidence>
<evidence type="ECO:0000256" key="1">
    <source>
        <dbReference type="ARBA" id="ARBA00004236"/>
    </source>
</evidence>